<keyword evidence="5" id="KW-1185">Reference proteome</keyword>
<dbReference type="InterPro" id="IPR052336">
    <property type="entry name" value="MlaD_Phospholipid_Transporter"/>
</dbReference>
<dbReference type="InterPro" id="IPR024516">
    <property type="entry name" value="Mce_C"/>
</dbReference>
<evidence type="ECO:0000259" key="3">
    <source>
        <dbReference type="Pfam" id="PF11887"/>
    </source>
</evidence>
<dbReference type="GO" id="GO:0051701">
    <property type="term" value="P:biological process involved in interaction with host"/>
    <property type="evidence" value="ECO:0007669"/>
    <property type="project" value="TreeGrafter"/>
</dbReference>
<dbReference type="Pfam" id="PF11887">
    <property type="entry name" value="Mce4_CUP1"/>
    <property type="match status" value="1"/>
</dbReference>
<geneLocation type="plasmid" evidence="5">
    <name>prb98</name>
</geneLocation>
<dbReference type="NCBIfam" id="TIGR00996">
    <property type="entry name" value="Mtu_fam_mce"/>
    <property type="match status" value="1"/>
</dbReference>
<dbReference type="GO" id="GO:0005576">
    <property type="term" value="C:extracellular region"/>
    <property type="evidence" value="ECO:0007669"/>
    <property type="project" value="TreeGrafter"/>
</dbReference>
<accession>A0A2S2C6T5</accession>
<sequence>MKVGGSIIKFSVFALVMIVIAGGLVVVFGQMRFDSQNGYKAVFSNVSGLRTGEFVQIAGVEVGKVDKITIVDNTQAEVEFSLDREVSLMTSTRASVRWSNLIGDHYLELIEGTATAEPLPVGGTIPIENTSAALDLDALLGGFKPLFKALDPDQVNRLSSSLITVFQGQGGSIADVLNQTAQLTGALADRDQLIGSVITNFNTVLRTVDRHNEQFSQGIDNLQQLVSGLAQQSDPIANSLAHINDASATVASLLGQVRPNIVNDVHQLDRTATQINSDSEFLDSVLGRLPTIYQKLSRLGLYGDFFSFYICDATLKVNGPDGNPVLIPIVGQRAGRCAV</sequence>
<dbReference type="RefSeq" id="WP_109335967.1">
    <property type="nucleotide sequence ID" value="NZ_CP021355.1"/>
</dbReference>
<reference evidence="4 5" key="1">
    <citation type="submission" date="2017-05" db="EMBL/GenBank/DDBJ databases">
        <title>Isolation of Rhodococcus sp. S2-17 biodegrading of BP-3.</title>
        <authorList>
            <person name="Lee Y."/>
            <person name="Kim K.H."/>
            <person name="Chun B.H."/>
            <person name="Jung H.S."/>
            <person name="Jeon C.O."/>
        </authorList>
    </citation>
    <scope>NUCLEOTIDE SEQUENCE [LARGE SCALE GENOMIC DNA]</scope>
    <source>
        <strain evidence="4 5">S2-17</strain>
        <plasmid evidence="5">prb98</plasmid>
    </source>
</reference>
<keyword evidence="4" id="KW-0614">Plasmid</keyword>
<dbReference type="InterPro" id="IPR005693">
    <property type="entry name" value="Mce"/>
</dbReference>
<evidence type="ECO:0000313" key="5">
    <source>
        <dbReference type="Proteomes" id="UP000245711"/>
    </source>
</evidence>
<dbReference type="Proteomes" id="UP000245711">
    <property type="component" value="Plasmid pRB98"/>
</dbReference>
<proteinExistence type="predicted"/>
<evidence type="ECO:0000313" key="4">
    <source>
        <dbReference type="EMBL" id="AWK76523.1"/>
    </source>
</evidence>
<keyword evidence="1" id="KW-0812">Transmembrane</keyword>
<gene>
    <name evidence="4" type="ORF">CBI38_34670</name>
</gene>
<dbReference type="InterPro" id="IPR003399">
    <property type="entry name" value="Mce/MlaD"/>
</dbReference>
<dbReference type="AlphaFoldDB" id="A0A2S2C6T5"/>
<dbReference type="Pfam" id="PF02470">
    <property type="entry name" value="MlaD"/>
    <property type="match status" value="1"/>
</dbReference>
<feature type="transmembrane region" description="Helical" evidence="1">
    <location>
        <begin position="12"/>
        <end position="31"/>
    </location>
</feature>
<dbReference type="PANTHER" id="PTHR33371">
    <property type="entry name" value="INTERMEMBRANE PHOSPHOLIPID TRANSPORT SYSTEM BINDING PROTEIN MLAD-RELATED"/>
    <property type="match status" value="1"/>
</dbReference>
<keyword evidence="1" id="KW-1133">Transmembrane helix</keyword>
<protein>
    <submittedName>
        <fullName evidence="4">Mammalian cell entry protein</fullName>
    </submittedName>
</protein>
<evidence type="ECO:0000259" key="2">
    <source>
        <dbReference type="Pfam" id="PF02470"/>
    </source>
</evidence>
<feature type="domain" description="Mce/MlaD" evidence="2">
    <location>
        <begin position="38"/>
        <end position="112"/>
    </location>
</feature>
<organism evidence="4 5">
    <name type="scientific">Rhodococcus oxybenzonivorans</name>
    <dbReference type="NCBI Taxonomy" id="1990687"/>
    <lineage>
        <taxon>Bacteria</taxon>
        <taxon>Bacillati</taxon>
        <taxon>Actinomycetota</taxon>
        <taxon>Actinomycetes</taxon>
        <taxon>Mycobacteriales</taxon>
        <taxon>Nocardiaceae</taxon>
        <taxon>Rhodococcus</taxon>
    </lineage>
</organism>
<dbReference type="PANTHER" id="PTHR33371:SF17">
    <property type="entry name" value="MCE-FAMILY PROTEIN MCE1B"/>
    <property type="match status" value="1"/>
</dbReference>
<dbReference type="KEGG" id="roz:CBI38_34670"/>
<evidence type="ECO:0000256" key="1">
    <source>
        <dbReference type="SAM" id="Phobius"/>
    </source>
</evidence>
<dbReference type="EMBL" id="CP021355">
    <property type="protein sequence ID" value="AWK76523.1"/>
    <property type="molecule type" value="Genomic_DNA"/>
</dbReference>
<dbReference type="OrthoDB" id="338143at2"/>
<keyword evidence="1" id="KW-0472">Membrane</keyword>
<feature type="domain" description="Mammalian cell entry C-terminal" evidence="3">
    <location>
        <begin position="116"/>
        <end position="331"/>
    </location>
</feature>
<name>A0A2S2C6T5_9NOCA</name>